<dbReference type="EMBL" id="CAJVQC010065940">
    <property type="protein sequence ID" value="CAG8805963.1"/>
    <property type="molecule type" value="Genomic_DNA"/>
</dbReference>
<gene>
    <name evidence="1" type="ORF">RPERSI_LOCUS22055</name>
</gene>
<feature type="non-terminal residue" evidence="1">
    <location>
        <position position="67"/>
    </location>
</feature>
<name>A0ACA9RRQ3_9GLOM</name>
<protein>
    <submittedName>
        <fullName evidence="1">17457_t:CDS:1</fullName>
    </submittedName>
</protein>
<comment type="caution">
    <text evidence="1">The sequence shown here is derived from an EMBL/GenBank/DDBJ whole genome shotgun (WGS) entry which is preliminary data.</text>
</comment>
<sequence length="67" mass="7713">INGLEGLGTALDYKNSIRPSLKKFQMMLCIITVIDNNYKTRIVACAIIEDETLDTYRWIFNNLLTET</sequence>
<proteinExistence type="predicted"/>
<evidence type="ECO:0000313" key="1">
    <source>
        <dbReference type="EMBL" id="CAG8805963.1"/>
    </source>
</evidence>
<feature type="non-terminal residue" evidence="1">
    <location>
        <position position="1"/>
    </location>
</feature>
<evidence type="ECO:0000313" key="2">
    <source>
        <dbReference type="Proteomes" id="UP000789920"/>
    </source>
</evidence>
<accession>A0ACA9RRQ3</accession>
<keyword evidence="2" id="KW-1185">Reference proteome</keyword>
<dbReference type="Proteomes" id="UP000789920">
    <property type="component" value="Unassembled WGS sequence"/>
</dbReference>
<reference evidence="1" key="1">
    <citation type="submission" date="2021-06" db="EMBL/GenBank/DDBJ databases">
        <authorList>
            <person name="Kallberg Y."/>
            <person name="Tangrot J."/>
            <person name="Rosling A."/>
        </authorList>
    </citation>
    <scope>NUCLEOTIDE SEQUENCE</scope>
    <source>
        <strain evidence="1">MA461A</strain>
    </source>
</reference>
<organism evidence="1 2">
    <name type="scientific">Racocetra persica</name>
    <dbReference type="NCBI Taxonomy" id="160502"/>
    <lineage>
        <taxon>Eukaryota</taxon>
        <taxon>Fungi</taxon>
        <taxon>Fungi incertae sedis</taxon>
        <taxon>Mucoromycota</taxon>
        <taxon>Glomeromycotina</taxon>
        <taxon>Glomeromycetes</taxon>
        <taxon>Diversisporales</taxon>
        <taxon>Gigasporaceae</taxon>
        <taxon>Racocetra</taxon>
    </lineage>
</organism>